<accession>A0ABP0BQH8</accession>
<keyword evidence="6" id="KW-1185">Reference proteome</keyword>
<feature type="compositionally biased region" description="Low complexity" evidence="4">
    <location>
        <begin position="605"/>
        <end position="616"/>
    </location>
</feature>
<feature type="compositionally biased region" description="Low complexity" evidence="4">
    <location>
        <begin position="586"/>
        <end position="598"/>
    </location>
</feature>
<feature type="compositionally biased region" description="Acidic residues" evidence="4">
    <location>
        <begin position="422"/>
        <end position="442"/>
    </location>
</feature>
<reference evidence="5 6" key="1">
    <citation type="submission" date="2024-01" db="EMBL/GenBank/DDBJ databases">
        <authorList>
            <person name="Allen C."/>
            <person name="Tagirdzhanova G."/>
        </authorList>
    </citation>
    <scope>NUCLEOTIDE SEQUENCE [LARGE SCALE GENOMIC DNA]</scope>
</reference>
<evidence type="ECO:0000313" key="5">
    <source>
        <dbReference type="EMBL" id="CAK7221917.1"/>
    </source>
</evidence>
<feature type="compositionally biased region" description="Basic residues" evidence="4">
    <location>
        <begin position="970"/>
        <end position="979"/>
    </location>
</feature>
<feature type="compositionally biased region" description="Low complexity" evidence="4">
    <location>
        <begin position="540"/>
        <end position="550"/>
    </location>
</feature>
<keyword evidence="2 3" id="KW-0175">Coiled coil</keyword>
<feature type="compositionally biased region" description="Polar residues" evidence="4">
    <location>
        <begin position="942"/>
        <end position="955"/>
    </location>
</feature>
<feature type="region of interest" description="Disordered" evidence="4">
    <location>
        <begin position="207"/>
        <end position="246"/>
    </location>
</feature>
<feature type="compositionally biased region" description="Low complexity" evidence="4">
    <location>
        <begin position="808"/>
        <end position="848"/>
    </location>
</feature>
<feature type="compositionally biased region" description="Acidic residues" evidence="4">
    <location>
        <begin position="490"/>
        <end position="502"/>
    </location>
</feature>
<feature type="compositionally biased region" description="Polar residues" evidence="4">
    <location>
        <begin position="219"/>
        <end position="246"/>
    </location>
</feature>
<feature type="compositionally biased region" description="Basic and acidic residues" evidence="4">
    <location>
        <begin position="771"/>
        <end position="785"/>
    </location>
</feature>
<feature type="compositionally biased region" description="Basic and acidic residues" evidence="4">
    <location>
        <begin position="621"/>
        <end position="634"/>
    </location>
</feature>
<evidence type="ECO:0000256" key="4">
    <source>
        <dbReference type="SAM" id="MobiDB-lite"/>
    </source>
</evidence>
<sequence length="1008" mass="106577">MTDLANLQTASLYINNQLLSRGLLRDGRAIDFADPAGRRKHDDKDCSKDGDETTDSKADIHTADTMARIISVVNDLILRRDRDAEHRESLSTALRTVRAESLRQANDLQRSVERHAEAQRRADLGEAAEASLRAQLAAADAANKKLREEAARMRQQVAQTRASCANEVRKRDRQIDGLKKAVSDAGRARGERRNPAITTISITGADAAHQQHRQHHNTPRSGVASSLQSTPTAHSNVAKGNTTNLSGVTTASEYDLRAETNAFLADLARGLSEDNELLIDLIRHTSQRLKTMSGYVGDDTGSDNTISSGVVDCSAMAMEMEAILEHLRTILTNPSFVPIEEVVVRESEIGRLRDGWEKMEGRWKEAVHLLDGWRRRMAVSGRPVNMEEIKMGLRLSPVRVRNVAETSMGLDLRLPPLHEGPMGEETDQNDISDNEDDADDNDPQNWPPLGRTPSPAETLHLVPAPDAPGYEPGHAGLSDSESDNSSIFADDVDDDLNDDEEPNVQIIEQSLVMPSLEASPTPDAFSRSTPSPSPPPPEKPVLSKVTTAAIQEKEKEAEQPKTAAIKSTQQGLRPSQTAGNRGPGGATAATETKTTSTTDVKKEATTTTATATTAATRGRRRLDEVEEAPKDRKQVRIVAASTTADKPSARTAAPRVVASTTTATSASTGLRRANSARTAGGRPAPATRPTKPPASRPVSTIAQEKQRPASAASQASEASAASSSTTSEDSVALVPSTGTAATSSRPVSSLASRKAATTTSSSSAAPATARSRLDRATRPTSEDKTTAPPATAASSSLSEQMPPPPAPTSIAAAANRARSRSPIKMTATSTAATGSTATTATTSATAGGVTSRLPLPTSSNVPPPASPALNMATIVAKLAASEREADAARVRAKLKAARSGLLGAAKTKVTPMEAPAASEAEASVDSVKKTADDEAGGGPLGTSINSNGSEQQQQPLRKKRDTKDKDQRRVSKAASRRRSTLNPWELKSLMSGSVEGAAPTAEPVRAAP</sequence>
<proteinExistence type="inferred from homology"/>
<feature type="region of interest" description="Disordered" evidence="4">
    <location>
        <begin position="34"/>
        <end position="58"/>
    </location>
</feature>
<comment type="similarity">
    <text evidence="1">Belongs to the ADIP family.</text>
</comment>
<protein>
    <recommendedName>
        <fullName evidence="7">NIMA interactive protein</fullName>
    </recommendedName>
</protein>
<evidence type="ECO:0000256" key="2">
    <source>
        <dbReference type="ARBA" id="ARBA00023054"/>
    </source>
</evidence>
<feature type="compositionally biased region" description="Low complexity" evidence="4">
    <location>
        <begin position="748"/>
        <end position="770"/>
    </location>
</feature>
<feature type="compositionally biased region" description="Low complexity" evidence="4">
    <location>
        <begin position="786"/>
        <end position="796"/>
    </location>
</feature>
<feature type="compositionally biased region" description="Low complexity" evidence="4">
    <location>
        <begin position="913"/>
        <end position="923"/>
    </location>
</feature>
<evidence type="ECO:0008006" key="7">
    <source>
        <dbReference type="Google" id="ProtNLM"/>
    </source>
</evidence>
<dbReference type="EMBL" id="CAWUHD010000042">
    <property type="protein sequence ID" value="CAK7221917.1"/>
    <property type="molecule type" value="Genomic_DNA"/>
</dbReference>
<feature type="region of interest" description="Disordered" evidence="4">
    <location>
        <begin position="899"/>
        <end position="1008"/>
    </location>
</feature>
<feature type="coiled-coil region" evidence="3">
    <location>
        <begin position="129"/>
        <end position="163"/>
    </location>
</feature>
<evidence type="ECO:0000256" key="1">
    <source>
        <dbReference type="ARBA" id="ARBA00009291"/>
    </source>
</evidence>
<dbReference type="Pfam" id="PF11559">
    <property type="entry name" value="ADIP"/>
    <property type="match status" value="1"/>
</dbReference>
<dbReference type="Proteomes" id="UP001642482">
    <property type="component" value="Unassembled WGS sequence"/>
</dbReference>
<feature type="compositionally biased region" description="Low complexity" evidence="4">
    <location>
        <begin position="709"/>
        <end position="732"/>
    </location>
</feature>
<name>A0ABP0BQH8_9PEZI</name>
<feature type="compositionally biased region" description="Low complexity" evidence="4">
    <location>
        <begin position="649"/>
        <end position="668"/>
    </location>
</feature>
<feature type="region of interest" description="Disordered" evidence="4">
    <location>
        <begin position="411"/>
        <end position="867"/>
    </location>
</feature>
<dbReference type="InterPro" id="IPR021622">
    <property type="entry name" value="Afadin/alpha-actinin-bd"/>
</dbReference>
<evidence type="ECO:0000313" key="6">
    <source>
        <dbReference type="Proteomes" id="UP001642482"/>
    </source>
</evidence>
<comment type="caution">
    <text evidence="5">The sequence shown here is derived from an EMBL/GenBank/DDBJ whole genome shotgun (WGS) entry which is preliminary data.</text>
</comment>
<organism evidence="5 6">
    <name type="scientific">Sporothrix eucalyptigena</name>
    <dbReference type="NCBI Taxonomy" id="1812306"/>
    <lineage>
        <taxon>Eukaryota</taxon>
        <taxon>Fungi</taxon>
        <taxon>Dikarya</taxon>
        <taxon>Ascomycota</taxon>
        <taxon>Pezizomycotina</taxon>
        <taxon>Sordariomycetes</taxon>
        <taxon>Sordariomycetidae</taxon>
        <taxon>Ophiostomatales</taxon>
        <taxon>Ophiostomataceae</taxon>
        <taxon>Sporothrix</taxon>
    </lineage>
</organism>
<evidence type="ECO:0000256" key="3">
    <source>
        <dbReference type="SAM" id="Coils"/>
    </source>
</evidence>
<feature type="compositionally biased region" description="Polar residues" evidence="4">
    <location>
        <begin position="736"/>
        <end position="747"/>
    </location>
</feature>
<feature type="compositionally biased region" description="Polar residues" evidence="4">
    <location>
        <begin position="565"/>
        <end position="579"/>
    </location>
</feature>
<gene>
    <name evidence="5" type="ORF">SEUCBS140593_004724</name>
</gene>